<sequence length="217" mass="24161">MIGFDFFLDRFGISLSVLFAFIGFMSFIYSLATIKEKGHRLEYYLMLLLIVGSGIGVVLTYNLLLIFIFWEISTFSIWRAVGYHRKDESLTSANITFLINFGAATLMLIGLVMLYLDNGTFNIFEIKVYNNLASLFILIGILTKSVTIPMHIWLAPAYSAIPSAIGGCLAGIAENIGVILFFRLFTTGYYFSPEFFMTVAWLAIVSSIVAGGIALRS</sequence>
<evidence type="ECO:0000313" key="11">
    <source>
        <dbReference type="Proteomes" id="UP000051012"/>
    </source>
</evidence>
<evidence type="ECO:0000256" key="1">
    <source>
        <dbReference type="ARBA" id="ARBA00004651"/>
    </source>
</evidence>
<dbReference type="GO" id="GO:0005886">
    <property type="term" value="C:plasma membrane"/>
    <property type="evidence" value="ECO:0007669"/>
    <property type="project" value="UniProtKB-SubCell"/>
</dbReference>
<dbReference type="Pfam" id="PF00361">
    <property type="entry name" value="Proton_antipo_M"/>
    <property type="match status" value="1"/>
</dbReference>
<feature type="domain" description="NADH:quinone oxidoreductase/Mrp antiporter transmembrane" evidence="9">
    <location>
        <begin position="61"/>
        <end position="216"/>
    </location>
</feature>
<feature type="transmembrane region" description="Helical" evidence="8">
    <location>
        <begin position="90"/>
        <end position="116"/>
    </location>
</feature>
<evidence type="ECO:0000256" key="6">
    <source>
        <dbReference type="ARBA" id="ARBA00023136"/>
    </source>
</evidence>
<protein>
    <recommendedName>
        <fullName evidence="9">NADH:quinone oxidoreductase/Mrp antiporter transmembrane domain-containing protein</fullName>
    </recommendedName>
</protein>
<keyword evidence="5 8" id="KW-1133">Transmembrane helix</keyword>
<evidence type="ECO:0000256" key="2">
    <source>
        <dbReference type="ARBA" id="ARBA00005346"/>
    </source>
</evidence>
<reference evidence="10 11" key="1">
    <citation type="journal article" date="2015" name="Microbiome">
        <title>Genomic resolution of linkages in carbon, nitrogen, and sulfur cycling among widespread estuary sediment bacteria.</title>
        <authorList>
            <person name="Baker B.J."/>
            <person name="Lazar C.S."/>
            <person name="Teske A.P."/>
            <person name="Dick G.J."/>
        </authorList>
    </citation>
    <scope>NUCLEOTIDE SEQUENCE [LARGE SCALE GENOMIC DNA]</scope>
    <source>
        <strain evidence="10">DG_78</strain>
    </source>
</reference>
<evidence type="ECO:0000256" key="3">
    <source>
        <dbReference type="ARBA" id="ARBA00022475"/>
    </source>
</evidence>
<evidence type="ECO:0000256" key="8">
    <source>
        <dbReference type="SAM" id="Phobius"/>
    </source>
</evidence>
<keyword evidence="6 8" id="KW-0472">Membrane</keyword>
<dbReference type="Proteomes" id="UP000051012">
    <property type="component" value="Unassembled WGS sequence"/>
</dbReference>
<dbReference type="PANTHER" id="PTHR42703:SF1">
    <property type="entry name" value="NA(+)_H(+) ANTIPORTER SUBUNIT D1"/>
    <property type="match status" value="1"/>
</dbReference>
<feature type="transmembrane region" description="Helical" evidence="8">
    <location>
        <begin position="128"/>
        <end position="154"/>
    </location>
</feature>
<evidence type="ECO:0000259" key="9">
    <source>
        <dbReference type="Pfam" id="PF00361"/>
    </source>
</evidence>
<comment type="caution">
    <text evidence="10">The sequence shown here is derived from an EMBL/GenBank/DDBJ whole genome shotgun (WGS) entry which is preliminary data.</text>
</comment>
<feature type="non-terminal residue" evidence="10">
    <location>
        <position position="217"/>
    </location>
</feature>
<evidence type="ECO:0000256" key="7">
    <source>
        <dbReference type="RuleBase" id="RU000320"/>
    </source>
</evidence>
<feature type="transmembrane region" description="Helical" evidence="8">
    <location>
        <begin position="160"/>
        <end position="182"/>
    </location>
</feature>
<evidence type="ECO:0000313" key="10">
    <source>
        <dbReference type="EMBL" id="KPJ71153.1"/>
    </source>
</evidence>
<gene>
    <name evidence="10" type="ORF">AMJ52_08925</name>
</gene>
<keyword evidence="4 7" id="KW-0812">Transmembrane</keyword>
<comment type="similarity">
    <text evidence="2">Belongs to the CPA3 antiporters (TC 2.A.63) subunit D family.</text>
</comment>
<feature type="transmembrane region" description="Helical" evidence="8">
    <location>
        <begin position="44"/>
        <end position="70"/>
    </location>
</feature>
<feature type="transmembrane region" description="Helical" evidence="8">
    <location>
        <begin position="194"/>
        <end position="215"/>
    </location>
</feature>
<comment type="subcellular location">
    <subcellularLocation>
        <location evidence="1">Cell membrane</location>
        <topology evidence="1">Multi-pass membrane protein</topology>
    </subcellularLocation>
    <subcellularLocation>
        <location evidence="7">Membrane</location>
        <topology evidence="7">Multi-pass membrane protein</topology>
    </subcellularLocation>
</comment>
<proteinExistence type="inferred from homology"/>
<dbReference type="InterPro" id="IPR001750">
    <property type="entry name" value="ND/Mrp_TM"/>
</dbReference>
<dbReference type="AlphaFoldDB" id="A0A0S7Y8N1"/>
<feature type="transmembrane region" description="Helical" evidence="8">
    <location>
        <begin position="12"/>
        <end position="32"/>
    </location>
</feature>
<dbReference type="EMBL" id="LJNI01000137">
    <property type="protein sequence ID" value="KPJ71153.1"/>
    <property type="molecule type" value="Genomic_DNA"/>
</dbReference>
<dbReference type="PANTHER" id="PTHR42703">
    <property type="entry name" value="NADH DEHYDROGENASE"/>
    <property type="match status" value="1"/>
</dbReference>
<organism evidence="10 11">
    <name type="scientific">candidate division TA06 bacterium DG_78</name>
    <dbReference type="NCBI Taxonomy" id="1703772"/>
    <lineage>
        <taxon>Bacteria</taxon>
        <taxon>Bacteria division TA06</taxon>
    </lineage>
</organism>
<evidence type="ECO:0000256" key="4">
    <source>
        <dbReference type="ARBA" id="ARBA00022692"/>
    </source>
</evidence>
<accession>A0A0S7Y8N1</accession>
<evidence type="ECO:0000256" key="5">
    <source>
        <dbReference type="ARBA" id="ARBA00022989"/>
    </source>
</evidence>
<name>A0A0S7Y8N1_UNCT6</name>
<dbReference type="InterPro" id="IPR050586">
    <property type="entry name" value="CPA3_Na-H_Antiporter_D"/>
</dbReference>
<keyword evidence="3" id="KW-1003">Cell membrane</keyword>